<feature type="domain" description="Gamma tubulin complex component C-terminal" evidence="6">
    <location>
        <begin position="924"/>
        <end position="1213"/>
    </location>
</feature>
<dbReference type="Gene3D" id="1.20.120.1900">
    <property type="entry name" value="Gamma-tubulin complex, C-terminal domain"/>
    <property type="match status" value="1"/>
</dbReference>
<dbReference type="GO" id="GO:0000922">
    <property type="term" value="C:spindle pole"/>
    <property type="evidence" value="ECO:0007669"/>
    <property type="project" value="InterPro"/>
</dbReference>
<evidence type="ECO:0000256" key="4">
    <source>
        <dbReference type="ARBA" id="ARBA00022701"/>
    </source>
</evidence>
<dbReference type="Proteomes" id="UP000000305">
    <property type="component" value="Unassembled WGS sequence"/>
</dbReference>
<dbReference type="GO" id="GO:0051321">
    <property type="term" value="P:meiotic cell cycle"/>
    <property type="evidence" value="ECO:0000318"/>
    <property type="project" value="GO_Central"/>
</dbReference>
<dbReference type="HOGENOM" id="CLU_269291_0_0_1"/>
<dbReference type="GO" id="GO:0000930">
    <property type="term" value="C:gamma-tubulin complex"/>
    <property type="evidence" value="ECO:0000318"/>
    <property type="project" value="GO_Central"/>
</dbReference>
<dbReference type="STRING" id="6669.E9FSH4"/>
<sequence>MDIENSLYGSLCKFFTLVSKPKTSGQPQTYSRCIVPEIEHEANEKKRVKRDGFSTLFTAHASEEETLPDEFQLSAWIFKLRTLIPCSEGNAVENAISDLEKVAAGELHSILPVLKFLSYIKPVNNEDVPTLRSIESFHRQNAEIQPDNMKKQCVPYPVIQQNMFDVPPLNFHIGELYTTTVIAKLESTRQLDELDVVHRNLFGALENPPKNLNYLGISKCSKLTLWMNTNKSDYKPVIPDEGYESPTSNAIPFPANGVSNYWENLEDLCDSSSIPRTWEAKLSNQAYPVKELPYLTHAPLQVMQVLCHHFDKNLSLVDETLPARDSFLMDESEFRKNILYLMLGIESRVFSCVDDEFQFNGYPFIDGISSDCLFDLARPLLQCGRLVRRLKSVVWNPEFGPVRNTLGDQLLTSLQYYQEMVEEVIKSPSLIAVVQQLKTLSSSLHLMDRLWHWPGWEDGNGRGVAFLQHLVDLSTVTVNEQERNLLTAYFAACVGPLLSYVEHWIYRGRCSDPHNEFFIRPDNVQLEKRDRNYWINGFAFQPINRPGAGPFINSTAEDDAITGLLNDVYLCGKTVHLLQLCQAKELEHREPSLRIGLSLSELNDIRVECAAYALKFPAVVDFVRPIKDLGQQARKIRDAKLAELVAEKAAKQLDRAVKRNARLALAKAELDEQLDLKRAEETKKANQERLLDEDIQRYQDSIDKREADEKRRLLIKYANLLDDKDSTDGPFEDELNANDPIRGMDQENNIVSQIQPDIVTVEKSAITSAPIPATSSTTVAQSSKKLQPTRSKKKILTREEIKTKVLWEEFGVDPRYTKENNGESTPEESCRVVISPYVPKDWSNPASVSYPFQFNFDAKPEPTMLIGQEKRDWLQDAEPCEEEIRDLSLSFFVQRSLLLPIRTQCQMVNRSLMTLLTGPDHRFMQHLEALRQYLFLDNGAFSHSLVSNIGRRLGQITRIQQLINVPSMNFILQSALNSVQANEYYASRLSFYTKEATGSVSNSQLEALESFTLRYRVRWPLNLILTEEVMDDYSQIFSFVLQLRLAAWALEDVYVNLMRDLPSRWHAIHIARHSIYHFVQTLQNYVMSQLLTLAWSEFLAELKKYGARSLDDLYELHSNYIHRAKSRLLLTPKSASLLKIIRDALNLALKFRGLLLAANYTYSDALQSQINSVSAKAKEYAKFIRLILEKVNDRSHQSHFNELLVKLNFNEYYSN</sequence>
<dbReference type="OMA" id="FAYTENE"/>
<dbReference type="AlphaFoldDB" id="E9FSH4"/>
<dbReference type="GO" id="GO:0031122">
    <property type="term" value="P:cytoplasmic microtubule organization"/>
    <property type="evidence" value="ECO:0000318"/>
    <property type="project" value="GO_Central"/>
</dbReference>
<comment type="subcellular location">
    <subcellularLocation>
        <location evidence="1">Cytoplasm</location>
        <location evidence="1">Cytoskeleton</location>
    </subcellularLocation>
</comment>
<dbReference type="KEGG" id="dpx:DAPPUDRAFT_303102"/>
<dbReference type="InterPro" id="IPR041470">
    <property type="entry name" value="GCP_N"/>
</dbReference>
<dbReference type="InParanoid" id="E9FSH4"/>
<organism evidence="8 9">
    <name type="scientific">Daphnia pulex</name>
    <name type="common">Water flea</name>
    <dbReference type="NCBI Taxonomy" id="6669"/>
    <lineage>
        <taxon>Eukaryota</taxon>
        <taxon>Metazoa</taxon>
        <taxon>Ecdysozoa</taxon>
        <taxon>Arthropoda</taxon>
        <taxon>Crustacea</taxon>
        <taxon>Branchiopoda</taxon>
        <taxon>Diplostraca</taxon>
        <taxon>Cladocera</taxon>
        <taxon>Anomopoda</taxon>
        <taxon>Daphniidae</taxon>
        <taxon>Daphnia</taxon>
    </lineage>
</organism>
<evidence type="ECO:0000256" key="1">
    <source>
        <dbReference type="ARBA" id="ARBA00004245"/>
    </source>
</evidence>
<keyword evidence="5" id="KW-0206">Cytoskeleton</keyword>
<evidence type="ECO:0000313" key="8">
    <source>
        <dbReference type="EMBL" id="EFX89206.1"/>
    </source>
</evidence>
<evidence type="ECO:0000259" key="7">
    <source>
        <dbReference type="Pfam" id="PF17681"/>
    </source>
</evidence>
<accession>E9FSH4</accession>
<dbReference type="EMBL" id="GL732524">
    <property type="protein sequence ID" value="EFX89206.1"/>
    <property type="molecule type" value="Genomic_DNA"/>
</dbReference>
<evidence type="ECO:0000313" key="9">
    <source>
        <dbReference type="Proteomes" id="UP000000305"/>
    </source>
</evidence>
<dbReference type="InterPro" id="IPR007259">
    <property type="entry name" value="GCP"/>
</dbReference>
<protein>
    <recommendedName>
        <fullName evidence="10">Gamma-tubulin complex component</fullName>
    </recommendedName>
</protein>
<dbReference type="GO" id="GO:0051225">
    <property type="term" value="P:spindle assembly"/>
    <property type="evidence" value="ECO:0000318"/>
    <property type="project" value="GO_Central"/>
</dbReference>
<dbReference type="GO" id="GO:0043015">
    <property type="term" value="F:gamma-tubulin binding"/>
    <property type="evidence" value="ECO:0000318"/>
    <property type="project" value="GO_Central"/>
</dbReference>
<name>E9FSH4_DAPPU</name>
<evidence type="ECO:0000256" key="5">
    <source>
        <dbReference type="ARBA" id="ARBA00023212"/>
    </source>
</evidence>
<dbReference type="GO" id="GO:0000278">
    <property type="term" value="P:mitotic cell cycle"/>
    <property type="evidence" value="ECO:0000318"/>
    <property type="project" value="GO_Central"/>
</dbReference>
<dbReference type="InterPro" id="IPR042241">
    <property type="entry name" value="GCP_C_sf"/>
</dbReference>
<dbReference type="OrthoDB" id="6337261at2759"/>
<dbReference type="PANTHER" id="PTHR19302">
    <property type="entry name" value="GAMMA TUBULIN COMPLEX PROTEIN"/>
    <property type="match status" value="1"/>
</dbReference>
<feature type="domain" description="Gamma tubulin complex component protein N-terminal" evidence="7">
    <location>
        <begin position="337"/>
        <end position="595"/>
    </location>
</feature>
<evidence type="ECO:0008006" key="10">
    <source>
        <dbReference type="Google" id="ProtNLM"/>
    </source>
</evidence>
<dbReference type="PANTHER" id="PTHR19302:SF70">
    <property type="entry name" value="GAMMA-TUBULIN COMPLEX COMPONENT 6"/>
    <property type="match status" value="1"/>
</dbReference>
<reference evidence="8 9" key="1">
    <citation type="journal article" date="2011" name="Science">
        <title>The ecoresponsive genome of Daphnia pulex.</title>
        <authorList>
            <person name="Colbourne J.K."/>
            <person name="Pfrender M.E."/>
            <person name="Gilbert D."/>
            <person name="Thomas W.K."/>
            <person name="Tucker A."/>
            <person name="Oakley T.H."/>
            <person name="Tokishita S."/>
            <person name="Aerts A."/>
            <person name="Arnold G.J."/>
            <person name="Basu M.K."/>
            <person name="Bauer D.J."/>
            <person name="Caceres C.E."/>
            <person name="Carmel L."/>
            <person name="Casola C."/>
            <person name="Choi J.H."/>
            <person name="Detter J.C."/>
            <person name="Dong Q."/>
            <person name="Dusheyko S."/>
            <person name="Eads B.D."/>
            <person name="Frohlich T."/>
            <person name="Geiler-Samerotte K.A."/>
            <person name="Gerlach D."/>
            <person name="Hatcher P."/>
            <person name="Jogdeo S."/>
            <person name="Krijgsveld J."/>
            <person name="Kriventseva E.V."/>
            <person name="Kultz D."/>
            <person name="Laforsch C."/>
            <person name="Lindquist E."/>
            <person name="Lopez J."/>
            <person name="Manak J.R."/>
            <person name="Muller J."/>
            <person name="Pangilinan J."/>
            <person name="Patwardhan R.P."/>
            <person name="Pitluck S."/>
            <person name="Pritham E.J."/>
            <person name="Rechtsteiner A."/>
            <person name="Rho M."/>
            <person name="Rogozin I.B."/>
            <person name="Sakarya O."/>
            <person name="Salamov A."/>
            <person name="Schaack S."/>
            <person name="Shapiro H."/>
            <person name="Shiga Y."/>
            <person name="Skalitzky C."/>
            <person name="Smith Z."/>
            <person name="Souvorov A."/>
            <person name="Sung W."/>
            <person name="Tang Z."/>
            <person name="Tsuchiya D."/>
            <person name="Tu H."/>
            <person name="Vos H."/>
            <person name="Wang M."/>
            <person name="Wolf Y.I."/>
            <person name="Yamagata H."/>
            <person name="Yamada T."/>
            <person name="Ye Y."/>
            <person name="Shaw J.R."/>
            <person name="Andrews J."/>
            <person name="Crease T.J."/>
            <person name="Tang H."/>
            <person name="Lucas S.M."/>
            <person name="Robertson H.M."/>
            <person name="Bork P."/>
            <person name="Koonin E.V."/>
            <person name="Zdobnov E.M."/>
            <person name="Grigoriev I.V."/>
            <person name="Lynch M."/>
            <person name="Boore J.L."/>
        </authorList>
    </citation>
    <scope>NUCLEOTIDE SEQUENCE [LARGE SCALE GENOMIC DNA]</scope>
</reference>
<dbReference type="GO" id="GO:0005874">
    <property type="term" value="C:microtubule"/>
    <property type="evidence" value="ECO:0007669"/>
    <property type="project" value="UniProtKB-KW"/>
</dbReference>
<keyword evidence="3" id="KW-0963">Cytoplasm</keyword>
<keyword evidence="9" id="KW-1185">Reference proteome</keyword>
<keyword evidence="4" id="KW-0493">Microtubule</keyword>
<evidence type="ECO:0000256" key="2">
    <source>
        <dbReference type="ARBA" id="ARBA00010337"/>
    </source>
</evidence>
<evidence type="ECO:0000259" key="6">
    <source>
        <dbReference type="Pfam" id="PF04130"/>
    </source>
</evidence>
<dbReference type="InterPro" id="IPR040457">
    <property type="entry name" value="GCP_C"/>
</dbReference>
<evidence type="ECO:0000256" key="3">
    <source>
        <dbReference type="ARBA" id="ARBA00022490"/>
    </source>
</evidence>
<dbReference type="GO" id="GO:0007020">
    <property type="term" value="P:microtubule nucleation"/>
    <property type="evidence" value="ECO:0000318"/>
    <property type="project" value="GO_Central"/>
</dbReference>
<dbReference type="eggNOG" id="KOG2000">
    <property type="taxonomic scope" value="Eukaryota"/>
</dbReference>
<comment type="similarity">
    <text evidence="2">Belongs to the TUBGCP family.</text>
</comment>
<dbReference type="Pfam" id="PF04130">
    <property type="entry name" value="GCP_C_terminal"/>
    <property type="match status" value="1"/>
</dbReference>
<gene>
    <name evidence="8" type="ORF">DAPPUDRAFT_303102</name>
</gene>
<dbReference type="Pfam" id="PF17681">
    <property type="entry name" value="GCP_N_terminal"/>
    <property type="match status" value="1"/>
</dbReference>
<proteinExistence type="inferred from homology"/>